<accession>A0A974HPQ5</accession>
<gene>
    <name evidence="1" type="ORF">XELAEV_18023886mg</name>
</gene>
<evidence type="ECO:0000313" key="1">
    <source>
        <dbReference type="EMBL" id="OCT85715.1"/>
    </source>
</evidence>
<organism evidence="1 2">
    <name type="scientific">Xenopus laevis</name>
    <name type="common">African clawed frog</name>
    <dbReference type="NCBI Taxonomy" id="8355"/>
    <lineage>
        <taxon>Eukaryota</taxon>
        <taxon>Metazoa</taxon>
        <taxon>Chordata</taxon>
        <taxon>Craniata</taxon>
        <taxon>Vertebrata</taxon>
        <taxon>Euteleostomi</taxon>
        <taxon>Amphibia</taxon>
        <taxon>Batrachia</taxon>
        <taxon>Anura</taxon>
        <taxon>Pipoidea</taxon>
        <taxon>Pipidae</taxon>
        <taxon>Xenopodinae</taxon>
        <taxon>Xenopus</taxon>
        <taxon>Xenopus</taxon>
    </lineage>
</organism>
<name>A0A974HPQ5_XENLA</name>
<reference evidence="2" key="1">
    <citation type="journal article" date="2016" name="Nature">
        <title>Genome evolution in the allotetraploid frog Xenopus laevis.</title>
        <authorList>
            <person name="Session A.M."/>
            <person name="Uno Y."/>
            <person name="Kwon T."/>
            <person name="Chapman J.A."/>
            <person name="Toyoda A."/>
            <person name="Takahashi S."/>
            <person name="Fukui A."/>
            <person name="Hikosaka A."/>
            <person name="Suzuki A."/>
            <person name="Kondo M."/>
            <person name="van Heeringen S.J."/>
            <person name="Quigley I."/>
            <person name="Heinz S."/>
            <person name="Ogino H."/>
            <person name="Ochi H."/>
            <person name="Hellsten U."/>
            <person name="Lyons J.B."/>
            <person name="Simakov O."/>
            <person name="Putnam N."/>
            <person name="Stites J."/>
            <person name="Kuroki Y."/>
            <person name="Tanaka T."/>
            <person name="Michiue T."/>
            <person name="Watanabe M."/>
            <person name="Bogdanovic O."/>
            <person name="Lister R."/>
            <person name="Georgiou G."/>
            <person name="Paranjpe S.S."/>
            <person name="van Kruijsbergen I."/>
            <person name="Shu S."/>
            <person name="Carlson J."/>
            <person name="Kinoshita T."/>
            <person name="Ohta Y."/>
            <person name="Mawaribuchi S."/>
            <person name="Jenkins J."/>
            <person name="Grimwood J."/>
            <person name="Schmutz J."/>
            <person name="Mitros T."/>
            <person name="Mozaffari S.V."/>
            <person name="Suzuki Y."/>
            <person name="Haramoto Y."/>
            <person name="Yamamoto T.S."/>
            <person name="Takagi C."/>
            <person name="Heald R."/>
            <person name="Miller K."/>
            <person name="Haudenschild C."/>
            <person name="Kitzman J."/>
            <person name="Nakayama T."/>
            <person name="Izutsu Y."/>
            <person name="Robert J."/>
            <person name="Fortriede J."/>
            <person name="Burns K."/>
            <person name="Lotay V."/>
            <person name="Karimi K."/>
            <person name="Yasuoka Y."/>
            <person name="Dichmann D.S."/>
            <person name="Flajnik M.F."/>
            <person name="Houston D.W."/>
            <person name="Shendure J."/>
            <person name="DuPasquier L."/>
            <person name="Vize P.D."/>
            <person name="Zorn A.M."/>
            <person name="Ito M."/>
            <person name="Marcotte E.M."/>
            <person name="Wallingford J.B."/>
            <person name="Ito Y."/>
            <person name="Asashima M."/>
            <person name="Ueno N."/>
            <person name="Matsuda Y."/>
            <person name="Veenstra G.J."/>
            <person name="Fujiyama A."/>
            <person name="Harland R.M."/>
            <person name="Taira M."/>
            <person name="Rokhsar D.S."/>
        </authorList>
    </citation>
    <scope>NUCLEOTIDE SEQUENCE [LARGE SCALE GENOMIC DNA]</scope>
    <source>
        <strain evidence="2">J</strain>
    </source>
</reference>
<dbReference type="Proteomes" id="UP000694892">
    <property type="component" value="Chromosome 4L"/>
</dbReference>
<protein>
    <submittedName>
        <fullName evidence="1">Uncharacterized protein</fullName>
    </submittedName>
</protein>
<evidence type="ECO:0000313" key="2">
    <source>
        <dbReference type="Proteomes" id="UP000694892"/>
    </source>
</evidence>
<proteinExistence type="predicted"/>
<sequence length="83" mass="9093">MIFFFIAGPLLGDVTLHEGTGEIVVQGKHFQGNRERFCSIVSSGNFCGSCWKVSIKSNELTNGTSKSVLNIFDSTHEKPLESN</sequence>
<dbReference type="EMBL" id="CM004472">
    <property type="protein sequence ID" value="OCT85715.1"/>
    <property type="molecule type" value="Genomic_DNA"/>
</dbReference>
<dbReference type="AlphaFoldDB" id="A0A974HPQ5"/>